<dbReference type="InterPro" id="IPR043917">
    <property type="entry name" value="DUF5753"/>
</dbReference>
<dbReference type="GeneID" id="95521512"/>
<dbReference type="Gene3D" id="1.10.260.40">
    <property type="entry name" value="lambda repressor-like DNA-binding domains"/>
    <property type="match status" value="1"/>
</dbReference>
<feature type="domain" description="HTH cro/C1-type" evidence="1">
    <location>
        <begin position="18"/>
        <end position="72"/>
    </location>
</feature>
<accession>A0A2Z5JGY0</accession>
<name>A0A2Z5JGY0_STRAR</name>
<evidence type="ECO:0000259" key="1">
    <source>
        <dbReference type="PROSITE" id="PS50943"/>
    </source>
</evidence>
<dbReference type="SUPFAM" id="SSF47413">
    <property type="entry name" value="lambda repressor-like DNA-binding domains"/>
    <property type="match status" value="1"/>
</dbReference>
<proteinExistence type="predicted"/>
<reference evidence="2 3" key="1">
    <citation type="journal article" date="2018" name="Front. Microbiol.">
        <title>Genome Sequencing of Streptomyces atratus SCSIOZH16 and Activation Production of Nocardamine via Metabolic Engineering.</title>
        <authorList>
            <person name="Li Y."/>
            <person name="Zhang C."/>
            <person name="Liu C."/>
            <person name="Ju J."/>
            <person name="Ma J."/>
        </authorList>
    </citation>
    <scope>NUCLEOTIDE SEQUENCE [LARGE SCALE GENOMIC DNA]</scope>
    <source>
        <strain evidence="2 3">SCSIO_ZH16</strain>
    </source>
</reference>
<dbReference type="InterPro" id="IPR001387">
    <property type="entry name" value="Cro/C1-type_HTH"/>
</dbReference>
<dbReference type="RefSeq" id="WP_114246023.1">
    <property type="nucleotide sequence ID" value="NZ_CP027306.1"/>
</dbReference>
<evidence type="ECO:0000313" key="2">
    <source>
        <dbReference type="EMBL" id="AXE79494.1"/>
    </source>
</evidence>
<dbReference type="GO" id="GO:0003677">
    <property type="term" value="F:DNA binding"/>
    <property type="evidence" value="ECO:0007669"/>
    <property type="project" value="InterPro"/>
</dbReference>
<dbReference type="InterPro" id="IPR010982">
    <property type="entry name" value="Lambda_DNA-bd_dom_sf"/>
</dbReference>
<gene>
    <name evidence="2" type="ORF">C5746_24170</name>
</gene>
<dbReference type="CDD" id="cd00093">
    <property type="entry name" value="HTH_XRE"/>
    <property type="match status" value="1"/>
</dbReference>
<evidence type="ECO:0000313" key="3">
    <source>
        <dbReference type="Proteomes" id="UP000252698"/>
    </source>
</evidence>
<dbReference type="SMART" id="SM00530">
    <property type="entry name" value="HTH_XRE"/>
    <property type="match status" value="1"/>
</dbReference>
<sequence length="282" mass="31826">MPPRSYPTARQRRLGAELRKLRERAGMSGSEAAAYLGGERAQISHIESGRYGVSSERVRRLAAHYSATDKHLVDALAEMAEERTKGWWDDYRGVLSPGFLDLAELEHKASYIRAIQMLNIPGVFQTESYARAIIRSGISDLPADELSARVEHRTRRRDIFDRPRPTPFEAFIHEAALRMRYCEPETMRAQLAFLHEVSTWPSVTIRIIPFDKQITGSVHSTLYAGASIPALDTVQLDSAFDAGFLDAEAQLARYRTLLDSIESISLDTKESAQFIQRIAQEM</sequence>
<organism evidence="2 3">
    <name type="scientific">Streptomyces atratus</name>
    <dbReference type="NCBI Taxonomy" id="1893"/>
    <lineage>
        <taxon>Bacteria</taxon>
        <taxon>Bacillati</taxon>
        <taxon>Actinomycetota</taxon>
        <taxon>Actinomycetes</taxon>
        <taxon>Kitasatosporales</taxon>
        <taxon>Streptomycetaceae</taxon>
        <taxon>Streptomyces</taxon>
    </lineage>
</organism>
<dbReference type="PROSITE" id="PS50943">
    <property type="entry name" value="HTH_CROC1"/>
    <property type="match status" value="1"/>
</dbReference>
<dbReference type="AlphaFoldDB" id="A0A2Z5JGY0"/>
<dbReference type="KEGG" id="sata:C5746_24170"/>
<dbReference type="Pfam" id="PF13560">
    <property type="entry name" value="HTH_31"/>
    <property type="match status" value="1"/>
</dbReference>
<dbReference type="Pfam" id="PF19054">
    <property type="entry name" value="DUF5753"/>
    <property type="match status" value="1"/>
</dbReference>
<protein>
    <submittedName>
        <fullName evidence="2">Transcriptional regulator</fullName>
    </submittedName>
</protein>
<dbReference type="Proteomes" id="UP000252698">
    <property type="component" value="Chromosome"/>
</dbReference>
<dbReference type="EMBL" id="CP027306">
    <property type="protein sequence ID" value="AXE79494.1"/>
    <property type="molecule type" value="Genomic_DNA"/>
</dbReference>